<feature type="domain" description="Mandelate racemase/muconate lactonizing enzyme C-terminal" evidence="4">
    <location>
        <begin position="197"/>
        <end position="288"/>
    </location>
</feature>
<dbReference type="Gene3D" id="3.20.20.120">
    <property type="entry name" value="Enolase-like C-terminal domain"/>
    <property type="match status" value="1"/>
</dbReference>
<dbReference type="EMBL" id="CP125967">
    <property type="protein sequence ID" value="WWO39458.1"/>
    <property type="molecule type" value="Genomic_DNA"/>
</dbReference>
<dbReference type="InterPro" id="IPR013341">
    <property type="entry name" value="Mandelate_racemase_N_dom"/>
</dbReference>
<accession>A0ABZ2GCS1</accession>
<dbReference type="RefSeq" id="WP_264496555.1">
    <property type="nucleotide sequence ID" value="NZ_CP109947.1"/>
</dbReference>
<dbReference type="InterPro" id="IPR029017">
    <property type="entry name" value="Enolase-like_N"/>
</dbReference>
<protein>
    <submittedName>
        <fullName evidence="5">Mandelate racemase/muconate lactonizing enzyme family protein</fullName>
    </submittedName>
</protein>
<dbReference type="SMART" id="SM00922">
    <property type="entry name" value="MR_MLE"/>
    <property type="match status" value="1"/>
</dbReference>
<name>A0ABZ2GCS1_9GAMM</name>
<comment type="cofactor">
    <cofactor evidence="1">
        <name>Mg(2+)</name>
        <dbReference type="ChEBI" id="CHEBI:18420"/>
    </cofactor>
</comment>
<evidence type="ECO:0000313" key="5">
    <source>
        <dbReference type="EMBL" id="WWO39458.1"/>
    </source>
</evidence>
<keyword evidence="6" id="KW-1185">Reference proteome</keyword>
<evidence type="ECO:0000313" key="6">
    <source>
        <dbReference type="Proteomes" id="UP001379444"/>
    </source>
</evidence>
<dbReference type="SUPFAM" id="SSF54826">
    <property type="entry name" value="Enolase N-terminal domain-like"/>
    <property type="match status" value="1"/>
</dbReference>
<dbReference type="SUPFAM" id="SSF51604">
    <property type="entry name" value="Enolase C-terminal domain-like"/>
    <property type="match status" value="1"/>
</dbReference>
<evidence type="ECO:0000256" key="1">
    <source>
        <dbReference type="ARBA" id="ARBA00001946"/>
    </source>
</evidence>
<dbReference type="InterPro" id="IPR036849">
    <property type="entry name" value="Enolase-like_C_sf"/>
</dbReference>
<dbReference type="InterPro" id="IPR018110">
    <property type="entry name" value="Mandel_Rmase/mucon_lact_enz_CS"/>
</dbReference>
<dbReference type="CDD" id="cd03316">
    <property type="entry name" value="MR_like"/>
    <property type="match status" value="1"/>
</dbReference>
<reference evidence="5 6" key="1">
    <citation type="journal article" date="2024" name="Front. Plant Sci.">
        <title>Comprehensive phenomic and genomic studies of the species, Pectobacterium cacticida and proposal for reclassification as Alcorniella cacticida comb. nov.</title>
        <authorList>
            <person name="Jonca J."/>
            <person name="Pirhonen M."/>
            <person name="Waleron M.M."/>
            <person name="Gawor J."/>
            <person name="Mrozik A."/>
            <person name="Smoktunowicz M."/>
            <person name="Waleron K."/>
            <person name="Waleron M."/>
        </authorList>
    </citation>
    <scope>NUCLEOTIDE SEQUENCE [LARGE SCALE GENOMIC DNA]</scope>
    <source>
        <strain evidence="5 6">DPMP6</strain>
    </source>
</reference>
<dbReference type="PANTHER" id="PTHR13794:SF58">
    <property type="entry name" value="MITOCHONDRIAL ENOLASE SUPERFAMILY MEMBER 1"/>
    <property type="match status" value="1"/>
</dbReference>
<evidence type="ECO:0000259" key="4">
    <source>
        <dbReference type="SMART" id="SM00922"/>
    </source>
</evidence>
<dbReference type="Pfam" id="PF13378">
    <property type="entry name" value="MR_MLE_C"/>
    <property type="match status" value="1"/>
</dbReference>
<evidence type="ECO:0000256" key="3">
    <source>
        <dbReference type="ARBA" id="ARBA00022842"/>
    </source>
</evidence>
<evidence type="ECO:0000256" key="2">
    <source>
        <dbReference type="ARBA" id="ARBA00022723"/>
    </source>
</evidence>
<dbReference type="PROSITE" id="PS00909">
    <property type="entry name" value="MR_MLE_2"/>
    <property type="match status" value="1"/>
</dbReference>
<gene>
    <name evidence="5" type="ORF">QNA12_05500</name>
</gene>
<dbReference type="InterPro" id="IPR013342">
    <property type="entry name" value="Mandelate_racemase_C"/>
</dbReference>
<dbReference type="SFLD" id="SFLDS00001">
    <property type="entry name" value="Enolase"/>
    <property type="match status" value="1"/>
</dbReference>
<dbReference type="Gene3D" id="3.30.390.10">
    <property type="entry name" value="Enolase-like, N-terminal domain"/>
    <property type="match status" value="1"/>
</dbReference>
<dbReference type="InterPro" id="IPR029065">
    <property type="entry name" value="Enolase_C-like"/>
</dbReference>
<dbReference type="Proteomes" id="UP001379444">
    <property type="component" value="Chromosome"/>
</dbReference>
<dbReference type="Pfam" id="PF02746">
    <property type="entry name" value="MR_MLE_N"/>
    <property type="match status" value="1"/>
</dbReference>
<keyword evidence="3" id="KW-0460">Magnesium</keyword>
<proteinExistence type="predicted"/>
<dbReference type="PANTHER" id="PTHR13794">
    <property type="entry name" value="ENOLASE SUPERFAMILY, MANDELATE RACEMASE"/>
    <property type="match status" value="1"/>
</dbReference>
<sequence length="426" mass="46549">MSPIFPLHILLKYLQINSHYEQLNKSILYVHEVILERRKMIISTIEVIRLAIPFSSGRHEGNNIGNDVYNAASPALKRMETLLVRITTDDGIHGWGEGFGHLCNPVTFSALQGIVGNFFLGKEIGDSPNDIQALITEADKALHAFGRSGPIVYALSAIDIALWDIVAKRHNMPLYRFLGSNRSQIGVYASLVSYSEPTLAVTNALRASQAGFKAIKLHETVYETIAAVRDALPQDIELMVDVNCPWNVGEAVENAQALRELSLTWLEEPVYPPDNITGLAQVKAVGVPIAAGENANGVQGFVQHFIADAISVAQPSVAKVGGISAALQIIKLADDYKIKVVPHCFYYGAGLMATAHLVATLPENISLEVPYIQWADNLYPQLAFSPYMQLPDLPGLGFEPDSALINKYCIARATLRLSEEVAHVKA</sequence>
<keyword evidence="2" id="KW-0479">Metal-binding</keyword>
<dbReference type="InterPro" id="IPR046945">
    <property type="entry name" value="RHMD-like"/>
</dbReference>
<organism evidence="5 6">
    <name type="scientific">Pectobacterium cacticida</name>
    <dbReference type="NCBI Taxonomy" id="69221"/>
    <lineage>
        <taxon>Bacteria</taxon>
        <taxon>Pseudomonadati</taxon>
        <taxon>Pseudomonadota</taxon>
        <taxon>Gammaproteobacteria</taxon>
        <taxon>Enterobacterales</taxon>
        <taxon>Pectobacteriaceae</taxon>
        <taxon>Pectobacterium</taxon>
    </lineage>
</organism>